<protein>
    <submittedName>
        <fullName evidence="2">Uncharacterized protein</fullName>
    </submittedName>
</protein>
<dbReference type="AlphaFoldDB" id="A0A812EIK3"/>
<reference evidence="2" key="1">
    <citation type="submission" date="2021-01" db="EMBL/GenBank/DDBJ databases">
        <authorList>
            <person name="Li R."/>
            <person name="Bekaert M."/>
        </authorList>
    </citation>
    <scope>NUCLEOTIDE SEQUENCE</scope>
    <source>
        <strain evidence="2">Farmed</strain>
    </source>
</reference>
<proteinExistence type="predicted"/>
<sequence>MHTRTFLPHSPSLRAEMTSLTIHIFFAFSFFMILSVFFFFFYRSFSFLKSCHFFFLFELLISSFLLSFYFLGFLPRWVISFFVFFFLSWGHQKRTSVFLSLGTSSTRFSLVYYYSFTLNDVKCADDERNDLSDIIFLSFFLSFFLFYQCQICRERRRKYQHPPTHT</sequence>
<name>A0A812EIK3_ACAPH</name>
<evidence type="ECO:0000256" key="1">
    <source>
        <dbReference type="SAM" id="Phobius"/>
    </source>
</evidence>
<gene>
    <name evidence="2" type="ORF">SPHA_76181</name>
</gene>
<feature type="transmembrane region" description="Helical" evidence="1">
    <location>
        <begin position="77"/>
        <end position="92"/>
    </location>
</feature>
<feature type="transmembrane region" description="Helical" evidence="1">
    <location>
        <begin position="134"/>
        <end position="152"/>
    </location>
</feature>
<feature type="transmembrane region" description="Helical" evidence="1">
    <location>
        <begin position="97"/>
        <end position="114"/>
    </location>
</feature>
<comment type="caution">
    <text evidence="2">The sequence shown here is derived from an EMBL/GenBank/DDBJ whole genome shotgun (WGS) entry which is preliminary data.</text>
</comment>
<dbReference type="Proteomes" id="UP000597762">
    <property type="component" value="Unassembled WGS sequence"/>
</dbReference>
<keyword evidence="1" id="KW-0812">Transmembrane</keyword>
<feature type="transmembrane region" description="Helical" evidence="1">
    <location>
        <begin position="20"/>
        <end position="41"/>
    </location>
</feature>
<dbReference type="EMBL" id="CAHIKZ030005483">
    <property type="protein sequence ID" value="CAE1326594.1"/>
    <property type="molecule type" value="Genomic_DNA"/>
</dbReference>
<keyword evidence="3" id="KW-1185">Reference proteome</keyword>
<accession>A0A812EIK3</accession>
<keyword evidence="1" id="KW-0472">Membrane</keyword>
<feature type="transmembrane region" description="Helical" evidence="1">
    <location>
        <begin position="53"/>
        <end position="71"/>
    </location>
</feature>
<organism evidence="2 3">
    <name type="scientific">Acanthosepion pharaonis</name>
    <name type="common">Pharaoh cuttlefish</name>
    <name type="synonym">Sepia pharaonis</name>
    <dbReference type="NCBI Taxonomy" id="158019"/>
    <lineage>
        <taxon>Eukaryota</taxon>
        <taxon>Metazoa</taxon>
        <taxon>Spiralia</taxon>
        <taxon>Lophotrochozoa</taxon>
        <taxon>Mollusca</taxon>
        <taxon>Cephalopoda</taxon>
        <taxon>Coleoidea</taxon>
        <taxon>Decapodiformes</taxon>
        <taxon>Sepiida</taxon>
        <taxon>Sepiina</taxon>
        <taxon>Sepiidae</taxon>
        <taxon>Acanthosepion</taxon>
    </lineage>
</organism>
<evidence type="ECO:0000313" key="2">
    <source>
        <dbReference type="EMBL" id="CAE1326594.1"/>
    </source>
</evidence>
<keyword evidence="1" id="KW-1133">Transmembrane helix</keyword>
<evidence type="ECO:0000313" key="3">
    <source>
        <dbReference type="Proteomes" id="UP000597762"/>
    </source>
</evidence>